<feature type="transmembrane region" description="Helical" evidence="6">
    <location>
        <begin position="90"/>
        <end position="110"/>
    </location>
</feature>
<dbReference type="InterPro" id="IPR052954">
    <property type="entry name" value="GPCR-Ligand_Int"/>
</dbReference>
<keyword evidence="5" id="KW-0807">Transducer</keyword>
<dbReference type="InterPro" id="IPR017452">
    <property type="entry name" value="GPCR_Rhodpsn_7TM"/>
</dbReference>
<dbReference type="EMBL" id="CAIIXF020000001">
    <property type="protein sequence ID" value="CAH1775163.1"/>
    <property type="molecule type" value="Genomic_DNA"/>
</dbReference>
<feature type="transmembrane region" description="Helical" evidence="6">
    <location>
        <begin position="187"/>
        <end position="210"/>
    </location>
</feature>
<dbReference type="Pfam" id="PF00001">
    <property type="entry name" value="7tm_1"/>
    <property type="match status" value="1"/>
</dbReference>
<evidence type="ECO:0000256" key="5">
    <source>
        <dbReference type="RuleBase" id="RU000688"/>
    </source>
</evidence>
<comment type="caution">
    <text evidence="8">The sequence shown here is derived from an EMBL/GenBank/DDBJ whole genome shotgun (WGS) entry which is preliminary data.</text>
</comment>
<feature type="domain" description="G-protein coupled receptors family 1 profile" evidence="7">
    <location>
        <begin position="29"/>
        <end position="297"/>
    </location>
</feature>
<evidence type="ECO:0000259" key="7">
    <source>
        <dbReference type="PROSITE" id="PS50262"/>
    </source>
</evidence>
<dbReference type="PROSITE" id="PS00237">
    <property type="entry name" value="G_PROTEIN_RECEP_F1_1"/>
    <property type="match status" value="1"/>
</dbReference>
<feature type="transmembrane region" description="Helical" evidence="6">
    <location>
        <begin position="49"/>
        <end position="70"/>
    </location>
</feature>
<dbReference type="Proteomes" id="UP000749559">
    <property type="component" value="Unassembled WGS sequence"/>
</dbReference>
<dbReference type="PRINTS" id="PR00237">
    <property type="entry name" value="GPCRRHODOPSN"/>
</dbReference>
<feature type="transmembrane region" description="Helical" evidence="6">
    <location>
        <begin position="12"/>
        <end position="37"/>
    </location>
</feature>
<proteinExistence type="inferred from homology"/>
<comment type="similarity">
    <text evidence="5">Belongs to the G-protein coupled receptor 1 family.</text>
</comment>
<evidence type="ECO:0000256" key="3">
    <source>
        <dbReference type="ARBA" id="ARBA00022989"/>
    </source>
</evidence>
<dbReference type="AlphaFoldDB" id="A0A8S4N2V1"/>
<keyword evidence="5" id="KW-0297">G-protein coupled receptor</keyword>
<dbReference type="PANTHER" id="PTHR46641:SF25">
    <property type="entry name" value="CNMAMIDE RECEPTOR-RELATED"/>
    <property type="match status" value="1"/>
</dbReference>
<dbReference type="InterPro" id="IPR000276">
    <property type="entry name" value="GPCR_Rhodpsn"/>
</dbReference>
<protein>
    <recommendedName>
        <fullName evidence="7">G-protein coupled receptors family 1 profile domain-containing protein</fullName>
    </recommendedName>
</protein>
<keyword evidence="2 5" id="KW-0812">Transmembrane</keyword>
<comment type="subcellular location">
    <subcellularLocation>
        <location evidence="1">Membrane</location>
    </subcellularLocation>
</comment>
<reference evidence="8" key="1">
    <citation type="submission" date="2022-03" db="EMBL/GenBank/DDBJ databases">
        <authorList>
            <person name="Martin C."/>
        </authorList>
    </citation>
    <scope>NUCLEOTIDE SEQUENCE</scope>
</reference>
<feature type="transmembrane region" description="Helical" evidence="6">
    <location>
        <begin position="238"/>
        <end position="260"/>
    </location>
</feature>
<keyword evidence="4 6" id="KW-0472">Membrane</keyword>
<evidence type="ECO:0000313" key="8">
    <source>
        <dbReference type="EMBL" id="CAH1775163.1"/>
    </source>
</evidence>
<dbReference type="CDD" id="cd14978">
    <property type="entry name" value="7tmA_FMRFamide_R-like"/>
    <property type="match status" value="1"/>
</dbReference>
<keyword evidence="9" id="KW-1185">Reference proteome</keyword>
<keyword evidence="3 6" id="KW-1133">Transmembrane helix</keyword>
<sequence length="332" mass="37775">MVYWAEYQNIANWVWLIWSPISLTLGTLGNILAFIVMRRKNIRGSSSSVYFASISIADTLVLFAGIIPTWVGELTTVFVFLLNQWTCKVFFFSLFSFADIAIWLLVGVTLDRFVAVCFPHSAKRWCTRQTASRVCLVIPIVAILKNTHLFWTKGNQWEAVGNVTSLVSVCGHPSPAYAYFETYVRPWIAMALYAYIPVIVVVICNLSIVLRLRKLRKKIKPDTIVSDRNQPKIKSSMTIMFISVSLVFLILVVPSITVIVSQPIWVKTDEDKAVSKLLSAITENMVYVHHGINFYLYCLTGKRFRAEVMTLFRSKKQYNMSAEEPTNAVQES</sequence>
<dbReference type="PROSITE" id="PS50262">
    <property type="entry name" value="G_PROTEIN_RECEP_F1_2"/>
    <property type="match status" value="1"/>
</dbReference>
<accession>A0A8S4N2V1</accession>
<evidence type="ECO:0000256" key="6">
    <source>
        <dbReference type="SAM" id="Phobius"/>
    </source>
</evidence>
<dbReference type="SUPFAM" id="SSF81321">
    <property type="entry name" value="Family A G protein-coupled receptor-like"/>
    <property type="match status" value="1"/>
</dbReference>
<dbReference type="OrthoDB" id="9990906at2759"/>
<dbReference type="GO" id="GO:0016020">
    <property type="term" value="C:membrane"/>
    <property type="evidence" value="ECO:0007669"/>
    <property type="project" value="UniProtKB-SubCell"/>
</dbReference>
<dbReference type="PANTHER" id="PTHR46641">
    <property type="entry name" value="FMRFAMIDE RECEPTOR-RELATED"/>
    <property type="match status" value="1"/>
</dbReference>
<name>A0A8S4N2V1_OWEFU</name>
<evidence type="ECO:0000313" key="9">
    <source>
        <dbReference type="Proteomes" id="UP000749559"/>
    </source>
</evidence>
<feature type="transmembrane region" description="Helical" evidence="6">
    <location>
        <begin position="131"/>
        <end position="151"/>
    </location>
</feature>
<evidence type="ECO:0000256" key="1">
    <source>
        <dbReference type="ARBA" id="ARBA00004370"/>
    </source>
</evidence>
<keyword evidence="5" id="KW-0675">Receptor</keyword>
<organism evidence="8 9">
    <name type="scientific">Owenia fusiformis</name>
    <name type="common">Polychaete worm</name>
    <dbReference type="NCBI Taxonomy" id="6347"/>
    <lineage>
        <taxon>Eukaryota</taxon>
        <taxon>Metazoa</taxon>
        <taxon>Spiralia</taxon>
        <taxon>Lophotrochozoa</taxon>
        <taxon>Annelida</taxon>
        <taxon>Polychaeta</taxon>
        <taxon>Sedentaria</taxon>
        <taxon>Canalipalpata</taxon>
        <taxon>Sabellida</taxon>
        <taxon>Oweniida</taxon>
        <taxon>Oweniidae</taxon>
        <taxon>Owenia</taxon>
    </lineage>
</organism>
<gene>
    <name evidence="8" type="ORF">OFUS_LOCUS2502</name>
</gene>
<evidence type="ECO:0000256" key="4">
    <source>
        <dbReference type="ARBA" id="ARBA00023136"/>
    </source>
</evidence>
<dbReference type="GO" id="GO:0004930">
    <property type="term" value="F:G protein-coupled receptor activity"/>
    <property type="evidence" value="ECO:0007669"/>
    <property type="project" value="UniProtKB-KW"/>
</dbReference>
<dbReference type="Gene3D" id="1.20.1070.10">
    <property type="entry name" value="Rhodopsin 7-helix transmembrane proteins"/>
    <property type="match status" value="1"/>
</dbReference>
<evidence type="ECO:0000256" key="2">
    <source>
        <dbReference type="ARBA" id="ARBA00022692"/>
    </source>
</evidence>